<evidence type="ECO:0000259" key="2">
    <source>
        <dbReference type="Pfam" id="PF10328"/>
    </source>
</evidence>
<feature type="transmembrane region" description="Helical" evidence="1">
    <location>
        <begin position="20"/>
        <end position="48"/>
    </location>
</feature>
<feature type="domain" description="7TM GPCR serpentine receptor class x (Srx)" evidence="2">
    <location>
        <begin position="50"/>
        <end position="185"/>
    </location>
</feature>
<dbReference type="PANTHER" id="PTHR22718">
    <property type="entry name" value="SERPENTINE RECEPTOR, CLASS X"/>
    <property type="match status" value="1"/>
</dbReference>
<evidence type="ECO:0000313" key="3">
    <source>
        <dbReference type="Proteomes" id="UP000050741"/>
    </source>
</evidence>
<keyword evidence="1" id="KW-1133">Transmembrane helix</keyword>
<keyword evidence="3" id="KW-1185">Reference proteome</keyword>
<dbReference type="WBParaSite" id="GPLIN_000724200">
    <property type="protein sequence ID" value="GPLIN_000724200"/>
    <property type="gene ID" value="GPLIN_000724200"/>
</dbReference>
<dbReference type="Pfam" id="PF10328">
    <property type="entry name" value="7TM_GPCR_Srx"/>
    <property type="match status" value="1"/>
</dbReference>
<keyword evidence="1" id="KW-0812">Transmembrane</keyword>
<dbReference type="SUPFAM" id="SSF81321">
    <property type="entry name" value="Family A G protein-coupled receptor-like"/>
    <property type="match status" value="1"/>
</dbReference>
<feature type="transmembrane region" description="Helical" evidence="1">
    <location>
        <begin position="143"/>
        <end position="164"/>
    </location>
</feature>
<feature type="transmembrane region" description="Helical" evidence="1">
    <location>
        <begin position="60"/>
        <end position="85"/>
    </location>
</feature>
<sequence length="200" mass="22633">MNFSALPSSATASPSPVATIFMRVFGSLSYALLSAMSIAMNCLLIAVLSYGHYQFRRMAFFTLAWQMIVCDLMAQSIQMIVAVPITFAGKAVYGHSFLYYALLFLDTVAYNVTLHFSALLTINRLGVFFLPRINELLFSYPNIFKTIAFLWLYVFVFCSCYIMIGCRKSFSETGFFMYHDCPEQLSPAGILFRQSLVFCL</sequence>
<dbReference type="PANTHER" id="PTHR22718:SF25">
    <property type="entry name" value="G-PROTEIN COUPLED RECEPTORS FAMILY 1 PROFILE DOMAIN-CONTAINING PROTEIN"/>
    <property type="match status" value="1"/>
</dbReference>
<dbReference type="InterPro" id="IPR019430">
    <property type="entry name" value="7TM_GPCR_serpentine_rcpt_Srx"/>
</dbReference>
<reference evidence="4" key="2">
    <citation type="submission" date="2016-06" db="UniProtKB">
        <authorList>
            <consortium name="WormBaseParasite"/>
        </authorList>
    </citation>
    <scope>IDENTIFICATION</scope>
</reference>
<accession>A0A183C2Z8</accession>
<dbReference type="AlphaFoldDB" id="A0A183C2Z8"/>
<name>A0A183C2Z8_GLOPA</name>
<organism evidence="3 4">
    <name type="scientific">Globodera pallida</name>
    <name type="common">Potato cyst nematode worm</name>
    <name type="synonym">Heterodera pallida</name>
    <dbReference type="NCBI Taxonomy" id="36090"/>
    <lineage>
        <taxon>Eukaryota</taxon>
        <taxon>Metazoa</taxon>
        <taxon>Ecdysozoa</taxon>
        <taxon>Nematoda</taxon>
        <taxon>Chromadorea</taxon>
        <taxon>Rhabditida</taxon>
        <taxon>Tylenchina</taxon>
        <taxon>Tylenchomorpha</taxon>
        <taxon>Tylenchoidea</taxon>
        <taxon>Heteroderidae</taxon>
        <taxon>Heteroderinae</taxon>
        <taxon>Globodera</taxon>
    </lineage>
</organism>
<protein>
    <submittedName>
        <fullName evidence="4">7TM_GPCR_Srx domain-containing protein</fullName>
    </submittedName>
</protein>
<evidence type="ECO:0000313" key="4">
    <source>
        <dbReference type="WBParaSite" id="GPLIN_000724200"/>
    </source>
</evidence>
<evidence type="ECO:0000256" key="1">
    <source>
        <dbReference type="SAM" id="Phobius"/>
    </source>
</evidence>
<reference evidence="3" key="1">
    <citation type="submission" date="2014-05" db="EMBL/GenBank/DDBJ databases">
        <title>The genome and life-stage specific transcriptomes of Globodera pallida elucidate key aspects of plant parasitism by a cyst nematode.</title>
        <authorList>
            <person name="Cotton J.A."/>
            <person name="Lilley C.J."/>
            <person name="Jones L.M."/>
            <person name="Kikuchi T."/>
            <person name="Reid A.J."/>
            <person name="Thorpe P."/>
            <person name="Tsai I.J."/>
            <person name="Beasley H."/>
            <person name="Blok V."/>
            <person name="Cock P.J.A."/>
            <person name="Van den Akker S.E."/>
            <person name="Holroyd N."/>
            <person name="Hunt M."/>
            <person name="Mantelin S."/>
            <person name="Naghra H."/>
            <person name="Pain A."/>
            <person name="Palomares-Rius J.E."/>
            <person name="Zarowiecki M."/>
            <person name="Berriman M."/>
            <person name="Jones J.T."/>
            <person name="Urwin P.E."/>
        </authorList>
    </citation>
    <scope>NUCLEOTIDE SEQUENCE [LARGE SCALE GENOMIC DNA]</scope>
    <source>
        <strain evidence="3">Lindley</strain>
    </source>
</reference>
<dbReference type="Gene3D" id="1.20.1070.10">
    <property type="entry name" value="Rhodopsin 7-helix transmembrane proteins"/>
    <property type="match status" value="1"/>
</dbReference>
<dbReference type="Proteomes" id="UP000050741">
    <property type="component" value="Unassembled WGS sequence"/>
</dbReference>
<feature type="transmembrane region" description="Helical" evidence="1">
    <location>
        <begin position="97"/>
        <end position="122"/>
    </location>
</feature>
<proteinExistence type="predicted"/>
<keyword evidence="1" id="KW-0472">Membrane</keyword>